<keyword evidence="6" id="KW-0811">Translocation</keyword>
<sequence>MLVVGIGSKKFARNITDIGLFFRNSAEKTSHIMVWRNAIKIVVATSEALSKAFTRAVREEIRASQQAAASRAQQTGESQHEERKASRTNARLGISLQEAMKILNVQDPLKPEEVEKNYRHLFDINDKTKGGSLYLQSKIYRAKERIDEELQKWFESEIQEAKEVKKKEKIFVMAAFPLHLIQSVEKYGATASPEDYKNVCEKLCQKLIDDGPSKLEESICSQVYWSTAAGVLVEVARRGLSVATFEELLPKNELSRAIVSVYKENEQSIRKSMATIGWEPPRVVDISWKLSKTLETDKGTKETAMAEIHLDTIPTGSTVLERISFCCNSDDLQNILWKLKEAQNAVVNMKNYK</sequence>
<evidence type="ECO:0000313" key="12">
    <source>
        <dbReference type="EMBL" id="VBB26860.1"/>
    </source>
</evidence>
<accession>A0A498SEB9</accession>
<dbReference type="Proteomes" id="UP000276991">
    <property type="component" value="Unassembled WGS sequence"/>
</dbReference>
<dbReference type="Gene3D" id="1.10.287.110">
    <property type="entry name" value="DnaJ domain"/>
    <property type="match status" value="1"/>
</dbReference>
<keyword evidence="13" id="KW-1185">Reference proteome</keyword>
<feature type="region of interest" description="Disordered" evidence="11">
    <location>
        <begin position="66"/>
        <end position="89"/>
    </location>
</feature>
<dbReference type="EMBL" id="UPTC01000152">
    <property type="protein sequence ID" value="VBB26860.1"/>
    <property type="molecule type" value="Genomic_DNA"/>
</dbReference>
<dbReference type="PANTHER" id="PTHR12388:SF0">
    <property type="entry name" value="MITOCHONDRIAL IMPORT INNER MEMBRANE TRANSLOCASE SUBUNIT TIM16"/>
    <property type="match status" value="1"/>
</dbReference>
<dbReference type="Pfam" id="PF03656">
    <property type="entry name" value="Pam16"/>
    <property type="match status" value="1"/>
</dbReference>
<dbReference type="OrthoDB" id="10262892at2759"/>
<evidence type="ECO:0000256" key="9">
    <source>
        <dbReference type="ARBA" id="ARBA00059904"/>
    </source>
</evidence>
<keyword evidence="4" id="KW-0999">Mitochondrion inner membrane</keyword>
<evidence type="ECO:0000256" key="11">
    <source>
        <dbReference type="SAM" id="MobiDB-lite"/>
    </source>
</evidence>
<comment type="subcellular location">
    <subcellularLocation>
        <location evidence="1">Mitochondrion inner membrane</location>
        <topology evidence="1">Peripheral membrane protein</topology>
        <orientation evidence="1">Matrix side</orientation>
    </subcellularLocation>
</comment>
<gene>
    <name evidence="12" type="ORF">NAV_LOCUS1690</name>
</gene>
<name>A0A498SEB9_ACAVI</name>
<organism evidence="12 13">
    <name type="scientific">Acanthocheilonema viteae</name>
    <name type="common">Filarial nematode worm</name>
    <name type="synonym">Dipetalonema viteae</name>
    <dbReference type="NCBI Taxonomy" id="6277"/>
    <lineage>
        <taxon>Eukaryota</taxon>
        <taxon>Metazoa</taxon>
        <taxon>Ecdysozoa</taxon>
        <taxon>Nematoda</taxon>
        <taxon>Chromadorea</taxon>
        <taxon>Rhabditida</taxon>
        <taxon>Spirurina</taxon>
        <taxon>Spiruromorpha</taxon>
        <taxon>Filarioidea</taxon>
        <taxon>Onchocercidae</taxon>
        <taxon>Acanthocheilonema</taxon>
    </lineage>
</organism>
<comment type="similarity">
    <text evidence="2">Belongs to the TIM16/PAM16 family.</text>
</comment>
<keyword evidence="7" id="KW-0496">Mitochondrion</keyword>
<dbReference type="PANTHER" id="PTHR12388">
    <property type="entry name" value="MITOCHONDRIA ASSOCIATED GRANULOCYTE MACROPHAGE CSF SIGNALING MOLECULE"/>
    <property type="match status" value="1"/>
</dbReference>
<evidence type="ECO:0000256" key="1">
    <source>
        <dbReference type="ARBA" id="ARBA00004443"/>
    </source>
</evidence>
<evidence type="ECO:0000256" key="7">
    <source>
        <dbReference type="ARBA" id="ARBA00023128"/>
    </source>
</evidence>
<keyword evidence="5" id="KW-0653">Protein transport</keyword>
<evidence type="ECO:0000256" key="8">
    <source>
        <dbReference type="ARBA" id="ARBA00023136"/>
    </source>
</evidence>
<comment type="function">
    <text evidence="9">Regulates ATP-dependent protein translocation into the mitochondrial matrix.</text>
</comment>
<dbReference type="FunFam" id="1.10.287.110:FF:000006">
    <property type="entry name" value="Import inner membrane translocase subunit TIM16"/>
    <property type="match status" value="1"/>
</dbReference>
<evidence type="ECO:0000256" key="2">
    <source>
        <dbReference type="ARBA" id="ARBA00008817"/>
    </source>
</evidence>
<evidence type="ECO:0000256" key="10">
    <source>
        <dbReference type="ARBA" id="ARBA00071356"/>
    </source>
</evidence>
<evidence type="ECO:0000256" key="5">
    <source>
        <dbReference type="ARBA" id="ARBA00022927"/>
    </source>
</evidence>
<evidence type="ECO:0000256" key="6">
    <source>
        <dbReference type="ARBA" id="ARBA00023010"/>
    </source>
</evidence>
<dbReference type="AlphaFoldDB" id="A0A498SEB9"/>
<dbReference type="GO" id="GO:0005744">
    <property type="term" value="C:TIM23 mitochondrial import inner membrane translocase complex"/>
    <property type="evidence" value="ECO:0007669"/>
    <property type="project" value="InterPro"/>
</dbReference>
<keyword evidence="3" id="KW-0813">Transport</keyword>
<dbReference type="InterPro" id="IPR036869">
    <property type="entry name" value="J_dom_sf"/>
</dbReference>
<evidence type="ECO:0000256" key="3">
    <source>
        <dbReference type="ARBA" id="ARBA00022448"/>
    </source>
</evidence>
<reference evidence="12 13" key="1">
    <citation type="submission" date="2018-08" db="EMBL/GenBank/DDBJ databases">
        <authorList>
            <person name="Laetsch R D."/>
            <person name="Stevens L."/>
            <person name="Kumar S."/>
            <person name="Blaxter L. M."/>
        </authorList>
    </citation>
    <scope>NUCLEOTIDE SEQUENCE [LARGE SCALE GENOMIC DNA]</scope>
</reference>
<protein>
    <recommendedName>
        <fullName evidence="10">Mitochondrial import inner membrane translocase subunit tim-16</fullName>
    </recommendedName>
</protein>
<evidence type="ECO:0000313" key="13">
    <source>
        <dbReference type="Proteomes" id="UP000276991"/>
    </source>
</evidence>
<keyword evidence="8" id="KW-0472">Membrane</keyword>
<dbReference type="GO" id="GO:0030150">
    <property type="term" value="P:protein import into mitochondrial matrix"/>
    <property type="evidence" value="ECO:0007669"/>
    <property type="project" value="InterPro"/>
</dbReference>
<proteinExistence type="inferred from homology"/>
<dbReference type="STRING" id="6277.A0A498SEB9"/>
<evidence type="ECO:0000256" key="4">
    <source>
        <dbReference type="ARBA" id="ARBA00022792"/>
    </source>
</evidence>
<dbReference type="InterPro" id="IPR005341">
    <property type="entry name" value="Tim16"/>
</dbReference>